<protein>
    <submittedName>
        <fullName evidence="2">Uncharacterized protein DUF4880</fullName>
    </submittedName>
</protein>
<dbReference type="AlphaFoldDB" id="A0A4R3V595"/>
<dbReference type="RefSeq" id="WP_165972588.1">
    <property type="nucleotide sequence ID" value="NZ_SMBX01000005.1"/>
</dbReference>
<accession>A0A4R3V595</accession>
<dbReference type="InterPro" id="IPR032623">
    <property type="entry name" value="FecR_N"/>
</dbReference>
<comment type="caution">
    <text evidence="2">The sequence shown here is derived from an EMBL/GenBank/DDBJ whole genome shotgun (WGS) entry which is preliminary data.</text>
</comment>
<dbReference type="Pfam" id="PF16220">
    <property type="entry name" value="DUF4880"/>
    <property type="match status" value="1"/>
</dbReference>
<evidence type="ECO:0000313" key="2">
    <source>
        <dbReference type="EMBL" id="TCU98533.1"/>
    </source>
</evidence>
<organism evidence="2 3">
    <name type="scientific">Paracandidimonas soli</name>
    <dbReference type="NCBI Taxonomy" id="1917182"/>
    <lineage>
        <taxon>Bacteria</taxon>
        <taxon>Pseudomonadati</taxon>
        <taxon>Pseudomonadota</taxon>
        <taxon>Betaproteobacteria</taxon>
        <taxon>Burkholderiales</taxon>
        <taxon>Alcaligenaceae</taxon>
        <taxon>Paracandidimonas</taxon>
    </lineage>
</organism>
<reference evidence="2 3" key="1">
    <citation type="submission" date="2019-03" db="EMBL/GenBank/DDBJ databases">
        <title>Genomic Encyclopedia of Type Strains, Phase IV (KMG-IV): sequencing the most valuable type-strain genomes for metagenomic binning, comparative biology and taxonomic classification.</title>
        <authorList>
            <person name="Goeker M."/>
        </authorList>
    </citation>
    <scope>NUCLEOTIDE SEQUENCE [LARGE SCALE GENOMIC DNA]</scope>
    <source>
        <strain evidence="2 3">DSM 100048</strain>
    </source>
</reference>
<name>A0A4R3V595_9BURK</name>
<evidence type="ECO:0000259" key="1">
    <source>
        <dbReference type="Pfam" id="PF16220"/>
    </source>
</evidence>
<keyword evidence="3" id="KW-1185">Reference proteome</keyword>
<proteinExistence type="predicted"/>
<sequence length="157" mass="17863">MQFLSRLFRSGPPPQLAQALLLQQREGMRRREIASHFGVSDAAVGKGVEQAMLGCIRRCRYDDSLVLDKCCPGNCPYARQQIDDSLSQASAWFARLTRDDASEHDQQRWRSWLDQADIRRRAWARVEIVCMRLRAMNHEDIAAEFGAVFSKHGAQGA</sequence>
<gene>
    <name evidence="2" type="ORF">EV686_105234</name>
</gene>
<dbReference type="EMBL" id="SMBX01000005">
    <property type="protein sequence ID" value="TCU98533.1"/>
    <property type="molecule type" value="Genomic_DNA"/>
</dbReference>
<dbReference type="Proteomes" id="UP000294692">
    <property type="component" value="Unassembled WGS sequence"/>
</dbReference>
<evidence type="ECO:0000313" key="3">
    <source>
        <dbReference type="Proteomes" id="UP000294692"/>
    </source>
</evidence>
<feature type="domain" description="FecR N-terminal" evidence="1">
    <location>
        <begin position="88"/>
        <end position="127"/>
    </location>
</feature>